<keyword evidence="1" id="KW-1133">Transmembrane helix</keyword>
<protein>
    <submittedName>
        <fullName evidence="2">Uncharacterized protein</fullName>
    </submittedName>
</protein>
<dbReference type="AlphaFoldDB" id="A0A0F8ZY61"/>
<dbReference type="EMBL" id="LAZR01045476">
    <property type="protein sequence ID" value="KKK98783.1"/>
    <property type="molecule type" value="Genomic_DNA"/>
</dbReference>
<accession>A0A0F8ZY61</accession>
<organism evidence="2">
    <name type="scientific">marine sediment metagenome</name>
    <dbReference type="NCBI Taxonomy" id="412755"/>
    <lineage>
        <taxon>unclassified sequences</taxon>
        <taxon>metagenomes</taxon>
        <taxon>ecological metagenomes</taxon>
    </lineage>
</organism>
<name>A0A0F8ZY61_9ZZZZ</name>
<feature type="transmembrane region" description="Helical" evidence="1">
    <location>
        <begin position="106"/>
        <end position="124"/>
    </location>
</feature>
<comment type="caution">
    <text evidence="2">The sequence shown here is derived from an EMBL/GenBank/DDBJ whole genome shotgun (WGS) entry which is preliminary data.</text>
</comment>
<evidence type="ECO:0000313" key="2">
    <source>
        <dbReference type="EMBL" id="KKK98783.1"/>
    </source>
</evidence>
<evidence type="ECO:0000256" key="1">
    <source>
        <dbReference type="SAM" id="Phobius"/>
    </source>
</evidence>
<sequence>INFFLIFLIVISLFTSPTFYFYTIYLLKKKKLKFEINIYSVIFTAMKMKAVQINSAPTTCITRVTNSNGILFKPVVKIFMRVGIPKKIIVINTVAKINEKNISKLFFFKFLIDLSIFFSSFLFFF</sequence>
<feature type="transmembrane region" description="Helical" evidence="1">
    <location>
        <begin position="6"/>
        <end position="27"/>
    </location>
</feature>
<gene>
    <name evidence="2" type="ORF">LCGC14_2639310</name>
</gene>
<proteinExistence type="predicted"/>
<reference evidence="2" key="1">
    <citation type="journal article" date="2015" name="Nature">
        <title>Complex archaea that bridge the gap between prokaryotes and eukaryotes.</title>
        <authorList>
            <person name="Spang A."/>
            <person name="Saw J.H."/>
            <person name="Jorgensen S.L."/>
            <person name="Zaremba-Niedzwiedzka K."/>
            <person name="Martijn J."/>
            <person name="Lind A.E."/>
            <person name="van Eijk R."/>
            <person name="Schleper C."/>
            <person name="Guy L."/>
            <person name="Ettema T.J."/>
        </authorList>
    </citation>
    <scope>NUCLEOTIDE SEQUENCE</scope>
</reference>
<keyword evidence="1" id="KW-0812">Transmembrane</keyword>
<feature type="non-terminal residue" evidence="2">
    <location>
        <position position="1"/>
    </location>
</feature>
<keyword evidence="1" id="KW-0472">Membrane</keyword>